<keyword evidence="2" id="KW-1185">Reference proteome</keyword>
<dbReference type="Proteomes" id="UP000308652">
    <property type="component" value="Unassembled WGS sequence"/>
</dbReference>
<accession>A0A5C3LQT3</accession>
<reference evidence="1 2" key="1">
    <citation type="journal article" date="2019" name="Nat. Ecol. Evol.">
        <title>Megaphylogeny resolves global patterns of mushroom evolution.</title>
        <authorList>
            <person name="Varga T."/>
            <person name="Krizsan K."/>
            <person name="Foldi C."/>
            <person name="Dima B."/>
            <person name="Sanchez-Garcia M."/>
            <person name="Sanchez-Ramirez S."/>
            <person name="Szollosi G.J."/>
            <person name="Szarkandi J.G."/>
            <person name="Papp V."/>
            <person name="Albert L."/>
            <person name="Andreopoulos W."/>
            <person name="Angelini C."/>
            <person name="Antonin V."/>
            <person name="Barry K.W."/>
            <person name="Bougher N.L."/>
            <person name="Buchanan P."/>
            <person name="Buyck B."/>
            <person name="Bense V."/>
            <person name="Catcheside P."/>
            <person name="Chovatia M."/>
            <person name="Cooper J."/>
            <person name="Damon W."/>
            <person name="Desjardin D."/>
            <person name="Finy P."/>
            <person name="Geml J."/>
            <person name="Haridas S."/>
            <person name="Hughes K."/>
            <person name="Justo A."/>
            <person name="Karasinski D."/>
            <person name="Kautmanova I."/>
            <person name="Kiss B."/>
            <person name="Kocsube S."/>
            <person name="Kotiranta H."/>
            <person name="LaButti K.M."/>
            <person name="Lechner B.E."/>
            <person name="Liimatainen K."/>
            <person name="Lipzen A."/>
            <person name="Lukacs Z."/>
            <person name="Mihaltcheva S."/>
            <person name="Morgado L.N."/>
            <person name="Niskanen T."/>
            <person name="Noordeloos M.E."/>
            <person name="Ohm R.A."/>
            <person name="Ortiz-Santana B."/>
            <person name="Ovrebo C."/>
            <person name="Racz N."/>
            <person name="Riley R."/>
            <person name="Savchenko A."/>
            <person name="Shiryaev A."/>
            <person name="Soop K."/>
            <person name="Spirin V."/>
            <person name="Szebenyi C."/>
            <person name="Tomsovsky M."/>
            <person name="Tulloss R.E."/>
            <person name="Uehling J."/>
            <person name="Grigoriev I.V."/>
            <person name="Vagvolgyi C."/>
            <person name="Papp T."/>
            <person name="Martin F.M."/>
            <person name="Miettinen O."/>
            <person name="Hibbett D.S."/>
            <person name="Nagy L.G."/>
        </authorList>
    </citation>
    <scope>NUCLEOTIDE SEQUENCE [LARGE SCALE GENOMIC DNA]</scope>
    <source>
        <strain evidence="1 2">CBS 166.37</strain>
    </source>
</reference>
<feature type="non-terminal residue" evidence="1">
    <location>
        <position position="1"/>
    </location>
</feature>
<evidence type="ECO:0000313" key="2">
    <source>
        <dbReference type="Proteomes" id="UP000308652"/>
    </source>
</evidence>
<proteinExistence type="predicted"/>
<evidence type="ECO:0000313" key="1">
    <source>
        <dbReference type="EMBL" id="TFK35175.1"/>
    </source>
</evidence>
<name>A0A5C3LQT3_9AGAR</name>
<gene>
    <name evidence="1" type="ORF">BDQ12DRAFT_612124</name>
</gene>
<dbReference type="STRING" id="68775.A0A5C3LQT3"/>
<dbReference type="EMBL" id="ML213624">
    <property type="protein sequence ID" value="TFK35175.1"/>
    <property type="molecule type" value="Genomic_DNA"/>
</dbReference>
<dbReference type="OrthoDB" id="332863at2759"/>
<sequence>PPHVPHILALLGKGPRFKSFNIPEKHTHMDWYESNRVQIQVLSTLSSSNSRKSKNAKSAVDVTCTLAQYYGSRSLFDSFKSLAVITMRWPVTRHWPVDDCTSYRTVVNGYNEDEVPICPTFKEIGKCFGE</sequence>
<protein>
    <submittedName>
        <fullName evidence="1">Uncharacterized protein</fullName>
    </submittedName>
</protein>
<dbReference type="AlphaFoldDB" id="A0A5C3LQT3"/>
<organism evidence="1 2">
    <name type="scientific">Crucibulum laeve</name>
    <dbReference type="NCBI Taxonomy" id="68775"/>
    <lineage>
        <taxon>Eukaryota</taxon>
        <taxon>Fungi</taxon>
        <taxon>Dikarya</taxon>
        <taxon>Basidiomycota</taxon>
        <taxon>Agaricomycotina</taxon>
        <taxon>Agaricomycetes</taxon>
        <taxon>Agaricomycetidae</taxon>
        <taxon>Agaricales</taxon>
        <taxon>Agaricineae</taxon>
        <taxon>Nidulariaceae</taxon>
        <taxon>Crucibulum</taxon>
    </lineage>
</organism>